<evidence type="ECO:0000259" key="14">
    <source>
        <dbReference type="Pfam" id="PF06974"/>
    </source>
</evidence>
<dbReference type="InterPro" id="IPR014292">
    <property type="entry name" value="Acyl_transf_WS/DGAT"/>
</dbReference>
<keyword evidence="16" id="KW-1185">Reference proteome</keyword>
<dbReference type="PANTHER" id="PTHR31650">
    <property type="entry name" value="O-ACYLTRANSFERASE (WSD1-LIKE) FAMILY PROTEIN"/>
    <property type="match status" value="1"/>
</dbReference>
<feature type="domain" description="O-acyltransferase WSD1-like N-terminal" evidence="13">
    <location>
        <begin position="4"/>
        <end position="262"/>
    </location>
</feature>
<dbReference type="Pfam" id="PF06974">
    <property type="entry name" value="WS_DGAT_C"/>
    <property type="match status" value="1"/>
</dbReference>
<keyword evidence="7 11" id="KW-0319">Glycerol metabolism</keyword>
<evidence type="ECO:0000256" key="5">
    <source>
        <dbReference type="ARBA" id="ARBA00022516"/>
    </source>
</evidence>
<dbReference type="GO" id="GO:0005886">
    <property type="term" value="C:plasma membrane"/>
    <property type="evidence" value="ECO:0007669"/>
    <property type="project" value="TreeGrafter"/>
</dbReference>
<evidence type="ECO:0000256" key="8">
    <source>
        <dbReference type="ARBA" id="ARBA00023098"/>
    </source>
</evidence>
<feature type="domain" description="O-acyltransferase WSD1 C-terminal" evidence="14">
    <location>
        <begin position="301"/>
        <end position="448"/>
    </location>
</feature>
<dbReference type="InterPro" id="IPR009721">
    <property type="entry name" value="O-acyltransferase_WSD1_C"/>
</dbReference>
<evidence type="ECO:0000256" key="1">
    <source>
        <dbReference type="ARBA" id="ARBA00004771"/>
    </source>
</evidence>
<keyword evidence="5 11" id="KW-0444">Lipid biosynthesis</keyword>
<dbReference type="EMBL" id="LQPQ01000021">
    <property type="protein sequence ID" value="ORW86794.1"/>
    <property type="molecule type" value="Genomic_DNA"/>
</dbReference>
<evidence type="ECO:0000313" key="15">
    <source>
        <dbReference type="EMBL" id="ORW86794.1"/>
    </source>
</evidence>
<dbReference type="GO" id="GO:0071731">
    <property type="term" value="P:response to nitric oxide"/>
    <property type="evidence" value="ECO:0007669"/>
    <property type="project" value="TreeGrafter"/>
</dbReference>
<dbReference type="AlphaFoldDB" id="A0A1X2DFN2"/>
<dbReference type="GO" id="GO:0004144">
    <property type="term" value="F:diacylglycerol O-acyltransferase activity"/>
    <property type="evidence" value="ECO:0007669"/>
    <property type="project" value="UniProtKB-EC"/>
</dbReference>
<sequence>MKRLSGWDAILLYSETPNVHMHTMKIAIHQLDEDHRHFDIEAFREVMRTRLKKLEPLCYQLIEVPLKFHHPMWRENCEVDLNYHIRPWTIPAPGGRREFDEAVGQIASTPLDRNRPLWEMYFVEGLANNRIATIGKIHHALADGVASANLLARSLDPQPGPEGPYVPDPAPTTGQLMGSALVDHARQLARLPRTIRYTTQGMARVRRSSRKLSPELTKPFTPPPTFMNHVLTPERRFATATLALADVKGTGKRLGATINDMVLAMSTGALRRLSLRYDGKAEPLLASIPVSFDFSPDRISGNRFGGILVALPVDVDDPLERVRGCHENATSAKEVHQLMGPELVSRWAAYMPPAAAEAYFRRASSSDEQNKFLNLNISNVPGPRERGWFGGTPVTEIYSVGPLTAGSGLNITVWSYVDQLNISVLADSATLGDPHEVTAAMIADFIEIRRAAGISEELTVVETAMAPA</sequence>
<dbReference type="PANTHER" id="PTHR31650:SF1">
    <property type="entry name" value="WAX ESTER SYNTHASE_DIACYLGLYCEROL ACYLTRANSFERASE 4-RELATED"/>
    <property type="match status" value="1"/>
</dbReference>
<comment type="caution">
    <text evidence="15">The sequence shown here is derived from an EMBL/GenBank/DDBJ whole genome shotgun (WGS) entry which is preliminary data.</text>
</comment>
<evidence type="ECO:0000256" key="9">
    <source>
        <dbReference type="ARBA" id="ARBA00023315"/>
    </source>
</evidence>
<feature type="region of interest" description="Disordered" evidence="12">
    <location>
        <begin position="203"/>
        <end position="225"/>
    </location>
</feature>
<proteinExistence type="inferred from homology"/>
<keyword evidence="8 11" id="KW-0443">Lipid metabolism</keyword>
<dbReference type="GO" id="GO:0006071">
    <property type="term" value="P:glycerol metabolic process"/>
    <property type="evidence" value="ECO:0007669"/>
    <property type="project" value="UniProtKB-KW"/>
</dbReference>
<dbReference type="RefSeq" id="WP_085248992.1">
    <property type="nucleotide sequence ID" value="NZ_CAJMWJ010000002.1"/>
</dbReference>
<dbReference type="NCBIfam" id="TIGR02946">
    <property type="entry name" value="acyl_WS_DGAT"/>
    <property type="match status" value="1"/>
</dbReference>
<dbReference type="EC" id="2.3.1.20" evidence="4 11"/>
<name>A0A1X2DFN2_9MYCO</name>
<dbReference type="Pfam" id="PF03007">
    <property type="entry name" value="WS_DGAT_cat"/>
    <property type="match status" value="1"/>
</dbReference>
<evidence type="ECO:0000256" key="4">
    <source>
        <dbReference type="ARBA" id="ARBA00013244"/>
    </source>
</evidence>
<comment type="pathway">
    <text evidence="2">Lipid metabolism.</text>
</comment>
<comment type="pathway">
    <text evidence="1 11">Glycerolipid metabolism; triacylglycerol biosynthesis.</text>
</comment>
<dbReference type="SUPFAM" id="SSF52777">
    <property type="entry name" value="CoA-dependent acyltransferases"/>
    <property type="match status" value="1"/>
</dbReference>
<evidence type="ECO:0000313" key="16">
    <source>
        <dbReference type="Proteomes" id="UP000193087"/>
    </source>
</evidence>
<evidence type="ECO:0000256" key="7">
    <source>
        <dbReference type="ARBA" id="ARBA00022798"/>
    </source>
</evidence>
<evidence type="ECO:0000256" key="12">
    <source>
        <dbReference type="SAM" id="MobiDB-lite"/>
    </source>
</evidence>
<evidence type="ECO:0000256" key="2">
    <source>
        <dbReference type="ARBA" id="ARBA00005189"/>
    </source>
</evidence>
<evidence type="ECO:0000256" key="6">
    <source>
        <dbReference type="ARBA" id="ARBA00022679"/>
    </source>
</evidence>
<protein>
    <recommendedName>
        <fullName evidence="4 11">Diacylglycerol O-acyltransferase</fullName>
        <ecNumber evidence="4 11">2.3.1.20</ecNumber>
    </recommendedName>
</protein>
<comment type="similarity">
    <text evidence="3 11">Belongs to the long-chain O-acyltransferase family.</text>
</comment>
<gene>
    <name evidence="15" type="ORF">AWC22_10625</name>
</gene>
<dbReference type="InterPro" id="IPR045034">
    <property type="entry name" value="O-acyltransferase_WSD1-like"/>
</dbReference>
<evidence type="ECO:0000259" key="13">
    <source>
        <dbReference type="Pfam" id="PF03007"/>
    </source>
</evidence>
<accession>A0A1X2DFN2</accession>
<dbReference type="GeneID" id="93497898"/>
<keyword evidence="9 11" id="KW-0012">Acyltransferase</keyword>
<evidence type="ECO:0000256" key="11">
    <source>
        <dbReference type="RuleBase" id="RU361241"/>
    </source>
</evidence>
<dbReference type="InterPro" id="IPR004255">
    <property type="entry name" value="O-acyltransferase_WSD1_N"/>
</dbReference>
<evidence type="ECO:0000256" key="10">
    <source>
        <dbReference type="ARBA" id="ARBA00048109"/>
    </source>
</evidence>
<dbReference type="UniPathway" id="UPA00282"/>
<dbReference type="Proteomes" id="UP000193087">
    <property type="component" value="Unassembled WGS sequence"/>
</dbReference>
<comment type="catalytic activity">
    <reaction evidence="10 11">
        <text>an acyl-CoA + a 1,2-diacyl-sn-glycerol = a triacyl-sn-glycerol + CoA</text>
        <dbReference type="Rhea" id="RHEA:10868"/>
        <dbReference type="ChEBI" id="CHEBI:17815"/>
        <dbReference type="ChEBI" id="CHEBI:57287"/>
        <dbReference type="ChEBI" id="CHEBI:58342"/>
        <dbReference type="ChEBI" id="CHEBI:64615"/>
        <dbReference type="EC" id="2.3.1.20"/>
    </reaction>
</comment>
<evidence type="ECO:0000256" key="3">
    <source>
        <dbReference type="ARBA" id="ARBA00009587"/>
    </source>
</evidence>
<organism evidence="15 16">
    <name type="scientific">Mycobacterium riyadhense</name>
    <dbReference type="NCBI Taxonomy" id="486698"/>
    <lineage>
        <taxon>Bacteria</taxon>
        <taxon>Bacillati</taxon>
        <taxon>Actinomycetota</taxon>
        <taxon>Actinomycetes</taxon>
        <taxon>Mycobacteriales</taxon>
        <taxon>Mycobacteriaceae</taxon>
        <taxon>Mycobacterium</taxon>
    </lineage>
</organism>
<dbReference type="GO" id="GO:0051701">
    <property type="term" value="P:biological process involved in interaction with host"/>
    <property type="evidence" value="ECO:0007669"/>
    <property type="project" value="TreeGrafter"/>
</dbReference>
<reference evidence="15 16" key="1">
    <citation type="submission" date="2016-01" db="EMBL/GenBank/DDBJ databases">
        <title>The new phylogeny of the genus Mycobacterium.</title>
        <authorList>
            <person name="Tarcisio F."/>
            <person name="Conor M."/>
            <person name="Antonella G."/>
            <person name="Elisabetta G."/>
            <person name="Giulia F.S."/>
            <person name="Sara T."/>
            <person name="Anna F."/>
            <person name="Clotilde B."/>
            <person name="Roberto B."/>
            <person name="Veronica D.S."/>
            <person name="Fabio R."/>
            <person name="Monica P."/>
            <person name="Olivier J."/>
            <person name="Enrico T."/>
            <person name="Nicola S."/>
        </authorList>
    </citation>
    <scope>NUCLEOTIDE SEQUENCE [LARGE SCALE GENOMIC DNA]</scope>
    <source>
        <strain evidence="15 16">DSM 45176</strain>
    </source>
</reference>
<dbReference type="GO" id="GO:0019432">
    <property type="term" value="P:triglyceride biosynthetic process"/>
    <property type="evidence" value="ECO:0007669"/>
    <property type="project" value="UniProtKB-UniPathway"/>
</dbReference>
<keyword evidence="6 11" id="KW-0808">Transferase</keyword>
<dbReference type="OrthoDB" id="9810950at2"/>
<dbReference type="GO" id="GO:0001666">
    <property type="term" value="P:response to hypoxia"/>
    <property type="evidence" value="ECO:0007669"/>
    <property type="project" value="TreeGrafter"/>
</dbReference>
<dbReference type="STRING" id="486698.AWC22_10625"/>